<gene>
    <name evidence="3" type="primary">LOC113432395</name>
</gene>
<organism evidence="2 3">
    <name type="scientific">Notechis scutatus</name>
    <name type="common">mainland tiger snake</name>
    <dbReference type="NCBI Taxonomy" id="8663"/>
    <lineage>
        <taxon>Eukaryota</taxon>
        <taxon>Metazoa</taxon>
        <taxon>Chordata</taxon>
        <taxon>Craniata</taxon>
        <taxon>Vertebrata</taxon>
        <taxon>Euteleostomi</taxon>
        <taxon>Lepidosauria</taxon>
        <taxon>Squamata</taxon>
        <taxon>Bifurcata</taxon>
        <taxon>Unidentata</taxon>
        <taxon>Episquamata</taxon>
        <taxon>Toxicofera</taxon>
        <taxon>Serpentes</taxon>
        <taxon>Colubroidea</taxon>
        <taxon>Elapidae</taxon>
        <taxon>Hydrophiinae</taxon>
        <taxon>Notechis</taxon>
    </lineage>
</organism>
<dbReference type="Proteomes" id="UP000504612">
    <property type="component" value="Unplaced"/>
</dbReference>
<sequence>MIKKHPKLEPLDSTNESFVSLRSSGSGESGQESVKTRLRSAAVASSSSSSSTRSLASLPSQESLIRLAASSPDGASGHAALKSLPGYRPATRSSLRHSQGGGANP</sequence>
<dbReference type="KEGG" id="nss:113432395"/>
<proteinExistence type="predicted"/>
<reference evidence="3" key="1">
    <citation type="submission" date="2025-08" db="UniProtKB">
        <authorList>
            <consortium name="RefSeq"/>
        </authorList>
    </citation>
    <scope>IDENTIFICATION</scope>
</reference>
<feature type="region of interest" description="Disordered" evidence="1">
    <location>
        <begin position="1"/>
        <end position="105"/>
    </location>
</feature>
<evidence type="ECO:0000313" key="3">
    <source>
        <dbReference type="RefSeq" id="XP_026550332.1"/>
    </source>
</evidence>
<dbReference type="AlphaFoldDB" id="A0A6J1W4T8"/>
<name>A0A6J1W4T8_9SAUR</name>
<evidence type="ECO:0000313" key="2">
    <source>
        <dbReference type="Proteomes" id="UP000504612"/>
    </source>
</evidence>
<dbReference type="GeneID" id="113432395"/>
<evidence type="ECO:0000256" key="1">
    <source>
        <dbReference type="SAM" id="MobiDB-lite"/>
    </source>
</evidence>
<dbReference type="RefSeq" id="XP_026550332.1">
    <property type="nucleotide sequence ID" value="XM_026694547.1"/>
</dbReference>
<protein>
    <submittedName>
        <fullName evidence="3">Nuclear mitotic apparatus protein 1-like</fullName>
    </submittedName>
</protein>
<feature type="non-terminal residue" evidence="3">
    <location>
        <position position="105"/>
    </location>
</feature>
<feature type="compositionally biased region" description="Low complexity" evidence="1">
    <location>
        <begin position="16"/>
        <end position="60"/>
    </location>
</feature>
<keyword evidence="2" id="KW-1185">Reference proteome</keyword>
<accession>A0A6J1W4T8</accession>